<organism evidence="1 2">
    <name type="scientific">Pristionchus pacificus</name>
    <name type="common">Parasitic nematode worm</name>
    <dbReference type="NCBI Taxonomy" id="54126"/>
    <lineage>
        <taxon>Eukaryota</taxon>
        <taxon>Metazoa</taxon>
        <taxon>Ecdysozoa</taxon>
        <taxon>Nematoda</taxon>
        <taxon>Chromadorea</taxon>
        <taxon>Rhabditida</taxon>
        <taxon>Rhabditina</taxon>
        <taxon>Diplogasteromorpha</taxon>
        <taxon>Diplogasteroidea</taxon>
        <taxon>Neodiplogasteridae</taxon>
        <taxon>Pristionchus</taxon>
    </lineage>
</organism>
<name>A0A454XX95_PRIPA</name>
<accession>A0A454XX95</accession>
<accession>A0A8R1UNN1</accession>
<reference evidence="1" key="2">
    <citation type="submission" date="2022-06" db="UniProtKB">
        <authorList>
            <consortium name="EnsemblMetazoa"/>
        </authorList>
    </citation>
    <scope>IDENTIFICATION</scope>
    <source>
        <strain evidence="1">PS312</strain>
    </source>
</reference>
<evidence type="ECO:0000313" key="2">
    <source>
        <dbReference type="Proteomes" id="UP000005239"/>
    </source>
</evidence>
<protein>
    <submittedName>
        <fullName evidence="1">Uncharacterized protein</fullName>
    </submittedName>
</protein>
<dbReference type="AlphaFoldDB" id="A0A454XX95"/>
<dbReference type="EnsemblMetazoa" id="PPA36855.1">
    <property type="protein sequence ID" value="PPA36855.1"/>
    <property type="gene ID" value="WBGene00275224"/>
</dbReference>
<keyword evidence="2" id="KW-1185">Reference proteome</keyword>
<proteinExistence type="predicted"/>
<evidence type="ECO:0000313" key="1">
    <source>
        <dbReference type="EnsemblMetazoa" id="PPA36855.1"/>
    </source>
</evidence>
<dbReference type="Proteomes" id="UP000005239">
    <property type="component" value="Unassembled WGS sequence"/>
</dbReference>
<gene>
    <name evidence="1" type="primary">WBGene00275224</name>
</gene>
<reference evidence="2" key="1">
    <citation type="journal article" date="2008" name="Nat. Genet.">
        <title>The Pristionchus pacificus genome provides a unique perspective on nematode lifestyle and parasitism.</title>
        <authorList>
            <person name="Dieterich C."/>
            <person name="Clifton S.W."/>
            <person name="Schuster L.N."/>
            <person name="Chinwalla A."/>
            <person name="Delehaunty K."/>
            <person name="Dinkelacker I."/>
            <person name="Fulton L."/>
            <person name="Fulton R."/>
            <person name="Godfrey J."/>
            <person name="Minx P."/>
            <person name="Mitreva M."/>
            <person name="Roeseler W."/>
            <person name="Tian H."/>
            <person name="Witte H."/>
            <person name="Yang S.P."/>
            <person name="Wilson R.K."/>
            <person name="Sommer R.J."/>
        </authorList>
    </citation>
    <scope>NUCLEOTIDE SEQUENCE [LARGE SCALE GENOMIC DNA]</scope>
    <source>
        <strain evidence="2">PS312</strain>
    </source>
</reference>
<sequence>MKLFILHLISALVLIDGAPPSTVKEIAKNLQELLDRSSKTNSDKQRITCQAHYCHFEDKNGCNINCNIFKKILNGVDGSTAMKIGTDKKRTKLQRRPNSADSGKVCSALCATHYSYPNPTEYEIKLLDAMDALPRKS</sequence>